<name>A0A378TJY8_9MYCO</name>
<evidence type="ECO:0000256" key="2">
    <source>
        <dbReference type="SAM" id="SignalP"/>
    </source>
</evidence>
<feature type="region of interest" description="Disordered" evidence="1">
    <location>
        <begin position="36"/>
        <end position="84"/>
    </location>
</feature>
<keyword evidence="4" id="KW-1185">Reference proteome</keyword>
<gene>
    <name evidence="3" type="ORF">NCTC10821_04655</name>
</gene>
<accession>A0A378TJY8</accession>
<dbReference type="EMBL" id="UGQT01000001">
    <property type="protein sequence ID" value="STZ61111.1"/>
    <property type="molecule type" value="Genomic_DNA"/>
</dbReference>
<proteinExistence type="predicted"/>
<evidence type="ECO:0000313" key="4">
    <source>
        <dbReference type="Proteomes" id="UP000254978"/>
    </source>
</evidence>
<keyword evidence="2" id="KW-0732">Signal</keyword>
<dbReference type="Proteomes" id="UP000254978">
    <property type="component" value="Unassembled WGS sequence"/>
</dbReference>
<evidence type="ECO:0000313" key="3">
    <source>
        <dbReference type="EMBL" id="STZ61111.1"/>
    </source>
</evidence>
<feature type="chain" id="PRO_5038698624" description="Secreted protein" evidence="2">
    <location>
        <begin position="20"/>
        <end position="100"/>
    </location>
</feature>
<organism evidence="3 4">
    <name type="scientific">Mycolicibacterium tokaiense</name>
    <dbReference type="NCBI Taxonomy" id="39695"/>
    <lineage>
        <taxon>Bacteria</taxon>
        <taxon>Bacillati</taxon>
        <taxon>Actinomycetota</taxon>
        <taxon>Actinomycetes</taxon>
        <taxon>Mycobacteriales</taxon>
        <taxon>Mycobacteriaceae</taxon>
        <taxon>Mycolicibacterium</taxon>
    </lineage>
</organism>
<feature type="compositionally biased region" description="Polar residues" evidence="1">
    <location>
        <begin position="37"/>
        <end position="56"/>
    </location>
</feature>
<evidence type="ECO:0008006" key="5">
    <source>
        <dbReference type="Google" id="ProtNLM"/>
    </source>
</evidence>
<feature type="signal peptide" evidence="2">
    <location>
        <begin position="1"/>
        <end position="19"/>
    </location>
</feature>
<evidence type="ECO:0000256" key="1">
    <source>
        <dbReference type="SAM" id="MobiDB-lite"/>
    </source>
</evidence>
<dbReference type="RefSeq" id="WP_115280126.1">
    <property type="nucleotide sequence ID" value="NZ_AP022600.1"/>
</dbReference>
<protein>
    <recommendedName>
        <fullName evidence="5">Secreted protein</fullName>
    </recommendedName>
</protein>
<dbReference type="AlphaFoldDB" id="A0A378TJY8"/>
<sequence>MLDYKNLLCSGLAVLSVSAALLGGSAAVAGASKISADPSTVSTGSGVGTQVRTSAVQGDVRASGTQGDVRGGIKAVPGTKAHAMPTPNSCDPAYEYTCDD</sequence>
<dbReference type="OrthoDB" id="9850899at2"/>
<reference evidence="3 4" key="1">
    <citation type="submission" date="2018-06" db="EMBL/GenBank/DDBJ databases">
        <authorList>
            <consortium name="Pathogen Informatics"/>
            <person name="Doyle S."/>
        </authorList>
    </citation>
    <scope>NUCLEOTIDE SEQUENCE [LARGE SCALE GENOMIC DNA]</scope>
    <source>
        <strain evidence="3 4">NCTC10821</strain>
    </source>
</reference>